<reference evidence="1 2" key="1">
    <citation type="journal article" date="2008" name="Nature">
        <title>The genome of the model beetle and pest Tribolium castaneum.</title>
        <authorList>
            <consortium name="Tribolium Genome Sequencing Consortium"/>
            <person name="Richards S."/>
            <person name="Gibbs R.A."/>
            <person name="Weinstock G.M."/>
            <person name="Brown S.J."/>
            <person name="Denell R."/>
            <person name="Beeman R.W."/>
            <person name="Gibbs R."/>
            <person name="Beeman R.W."/>
            <person name="Brown S.J."/>
            <person name="Bucher G."/>
            <person name="Friedrich M."/>
            <person name="Grimmelikhuijzen C.J."/>
            <person name="Klingler M."/>
            <person name="Lorenzen M."/>
            <person name="Richards S."/>
            <person name="Roth S."/>
            <person name="Schroder R."/>
            <person name="Tautz D."/>
            <person name="Zdobnov E.M."/>
            <person name="Muzny D."/>
            <person name="Gibbs R.A."/>
            <person name="Weinstock G.M."/>
            <person name="Attaway T."/>
            <person name="Bell S."/>
            <person name="Buhay C.J."/>
            <person name="Chandrabose M.N."/>
            <person name="Chavez D."/>
            <person name="Clerk-Blankenburg K.P."/>
            <person name="Cree A."/>
            <person name="Dao M."/>
            <person name="Davis C."/>
            <person name="Chacko J."/>
            <person name="Dinh H."/>
            <person name="Dugan-Rocha S."/>
            <person name="Fowler G."/>
            <person name="Garner T.T."/>
            <person name="Garnes J."/>
            <person name="Gnirke A."/>
            <person name="Hawes A."/>
            <person name="Hernandez J."/>
            <person name="Hines S."/>
            <person name="Holder M."/>
            <person name="Hume J."/>
            <person name="Jhangiani S.N."/>
            <person name="Joshi V."/>
            <person name="Khan Z.M."/>
            <person name="Jackson L."/>
            <person name="Kovar C."/>
            <person name="Kowis A."/>
            <person name="Lee S."/>
            <person name="Lewis L.R."/>
            <person name="Margolis J."/>
            <person name="Morgan M."/>
            <person name="Nazareth L.V."/>
            <person name="Nguyen N."/>
            <person name="Okwuonu G."/>
            <person name="Parker D."/>
            <person name="Richards S."/>
            <person name="Ruiz S.J."/>
            <person name="Santibanez J."/>
            <person name="Savard J."/>
            <person name="Scherer S.E."/>
            <person name="Schneider B."/>
            <person name="Sodergren E."/>
            <person name="Tautz D."/>
            <person name="Vattahil S."/>
            <person name="Villasana D."/>
            <person name="White C.S."/>
            <person name="Wright R."/>
            <person name="Park Y."/>
            <person name="Beeman R.W."/>
            <person name="Lord J."/>
            <person name="Oppert B."/>
            <person name="Lorenzen M."/>
            <person name="Brown S."/>
            <person name="Wang L."/>
            <person name="Savard J."/>
            <person name="Tautz D."/>
            <person name="Richards S."/>
            <person name="Weinstock G."/>
            <person name="Gibbs R.A."/>
            <person name="Liu Y."/>
            <person name="Worley K."/>
            <person name="Weinstock G."/>
            <person name="Elsik C.G."/>
            <person name="Reese J.T."/>
            <person name="Elhaik E."/>
            <person name="Landan G."/>
            <person name="Graur D."/>
            <person name="Arensburger P."/>
            <person name="Atkinson P."/>
            <person name="Beeman R.W."/>
            <person name="Beidler J."/>
            <person name="Brown S.J."/>
            <person name="Demuth J.P."/>
            <person name="Drury D.W."/>
            <person name="Du Y.Z."/>
            <person name="Fujiwara H."/>
            <person name="Lorenzen M."/>
            <person name="Maselli V."/>
            <person name="Osanai M."/>
            <person name="Park Y."/>
            <person name="Robertson H.M."/>
            <person name="Tu Z."/>
            <person name="Wang J.J."/>
            <person name="Wang S."/>
            <person name="Richards S."/>
            <person name="Song H."/>
            <person name="Zhang L."/>
            <person name="Sodergren E."/>
            <person name="Werner D."/>
            <person name="Stanke M."/>
            <person name="Morgenstern B."/>
            <person name="Solovyev V."/>
            <person name="Kosarev P."/>
            <person name="Brown G."/>
            <person name="Chen H.C."/>
            <person name="Ermolaeva O."/>
            <person name="Hlavina W."/>
            <person name="Kapustin Y."/>
            <person name="Kiryutin B."/>
            <person name="Kitts P."/>
            <person name="Maglott D."/>
            <person name="Pruitt K."/>
            <person name="Sapojnikov V."/>
            <person name="Souvorov A."/>
            <person name="Mackey A.J."/>
            <person name="Waterhouse R.M."/>
            <person name="Wyder S."/>
            <person name="Zdobnov E.M."/>
            <person name="Zdobnov E.M."/>
            <person name="Wyder S."/>
            <person name="Kriventseva E.V."/>
            <person name="Kadowaki T."/>
            <person name="Bork P."/>
            <person name="Aranda M."/>
            <person name="Bao R."/>
            <person name="Beermann A."/>
            <person name="Berns N."/>
            <person name="Bolognesi R."/>
            <person name="Bonneton F."/>
            <person name="Bopp D."/>
            <person name="Brown S.J."/>
            <person name="Bucher G."/>
            <person name="Butts T."/>
            <person name="Chaumot A."/>
            <person name="Denell R.E."/>
            <person name="Ferrier D.E."/>
            <person name="Friedrich M."/>
            <person name="Gordon C.M."/>
            <person name="Jindra M."/>
            <person name="Klingler M."/>
            <person name="Lan Q."/>
            <person name="Lattorff H.M."/>
            <person name="Laudet V."/>
            <person name="von Levetsow C."/>
            <person name="Liu Z."/>
            <person name="Lutz R."/>
            <person name="Lynch J.A."/>
            <person name="da Fonseca R.N."/>
            <person name="Posnien N."/>
            <person name="Reuter R."/>
            <person name="Roth S."/>
            <person name="Savard J."/>
            <person name="Schinko J.B."/>
            <person name="Schmitt C."/>
            <person name="Schoppmeier M."/>
            <person name="Schroder R."/>
            <person name="Shippy T.D."/>
            <person name="Simonnet F."/>
            <person name="Marques-Souza H."/>
            <person name="Tautz D."/>
            <person name="Tomoyasu Y."/>
            <person name="Trauner J."/>
            <person name="Van der Zee M."/>
            <person name="Vervoort M."/>
            <person name="Wittkopp N."/>
            <person name="Wimmer E.A."/>
            <person name="Yang X."/>
            <person name="Jones A.K."/>
            <person name="Sattelle D.B."/>
            <person name="Ebert P.R."/>
            <person name="Nelson D."/>
            <person name="Scott J.G."/>
            <person name="Beeman R.W."/>
            <person name="Muthukrishnan S."/>
            <person name="Kramer K.J."/>
            <person name="Arakane Y."/>
            <person name="Beeman R.W."/>
            <person name="Zhu Q."/>
            <person name="Hogenkamp D."/>
            <person name="Dixit R."/>
            <person name="Oppert B."/>
            <person name="Jiang H."/>
            <person name="Zou Z."/>
            <person name="Marshall J."/>
            <person name="Elpidina E."/>
            <person name="Vinokurov K."/>
            <person name="Oppert C."/>
            <person name="Zou Z."/>
            <person name="Evans J."/>
            <person name="Lu Z."/>
            <person name="Zhao P."/>
            <person name="Sumathipala N."/>
            <person name="Altincicek B."/>
            <person name="Vilcinskas A."/>
            <person name="Williams M."/>
            <person name="Hultmark D."/>
            <person name="Hetru C."/>
            <person name="Jiang H."/>
            <person name="Grimmelikhuijzen C.J."/>
            <person name="Hauser F."/>
            <person name="Cazzamali G."/>
            <person name="Williamson M."/>
            <person name="Park Y."/>
            <person name="Li B."/>
            <person name="Tanaka Y."/>
            <person name="Predel R."/>
            <person name="Neupert S."/>
            <person name="Schachtner J."/>
            <person name="Verleyen P."/>
            <person name="Raible F."/>
            <person name="Bork P."/>
            <person name="Friedrich M."/>
            <person name="Walden K.K."/>
            <person name="Robertson H.M."/>
            <person name="Angeli S."/>
            <person name="Foret S."/>
            <person name="Bucher G."/>
            <person name="Schuetz S."/>
            <person name="Maleszka R."/>
            <person name="Wimmer E.A."/>
            <person name="Beeman R.W."/>
            <person name="Lorenzen M."/>
            <person name="Tomoyasu Y."/>
            <person name="Miller S.C."/>
            <person name="Grossmann D."/>
            <person name="Bucher G."/>
        </authorList>
    </citation>
    <scope>NUCLEOTIDE SEQUENCE [LARGE SCALE GENOMIC DNA]</scope>
    <source>
        <strain evidence="1 2">Georgia GA2</strain>
    </source>
</reference>
<gene>
    <name evidence="1" type="primary">GLEAN_11897</name>
    <name evidence="1" type="ORF">TcasGA2_TC011897</name>
</gene>
<name>D6WZ54_TRICA</name>
<sequence length="146" mass="15811">MSDKKGSRGDVIVQSWVFGSGLVLGLGSDVSKLTSDWCKVFDGTAGFNRVRVIDRGFQQGWCTAEKGRGRRFRHFSAADPFAYFLRCSTDREVSSVERVDDERLVAQVDDAADAVARVEGGRGSGVVLDGPVVVAMFDILSKDGNS</sequence>
<evidence type="ECO:0000313" key="1">
    <source>
        <dbReference type="EMBL" id="EFA09758.1"/>
    </source>
</evidence>
<keyword evidence="2" id="KW-1185">Reference proteome</keyword>
<reference evidence="1 2" key="2">
    <citation type="journal article" date="2010" name="Nucleic Acids Res.">
        <title>BeetleBase in 2010: revisions to provide comprehensive genomic information for Tribolium castaneum.</title>
        <authorList>
            <person name="Kim H.S."/>
            <person name="Murphy T."/>
            <person name="Xia J."/>
            <person name="Caragea D."/>
            <person name="Park Y."/>
            <person name="Beeman R.W."/>
            <person name="Lorenzen M.D."/>
            <person name="Butcher S."/>
            <person name="Manak J.R."/>
            <person name="Brown S.J."/>
        </authorList>
    </citation>
    <scope>GENOME REANNOTATION</scope>
    <source>
        <strain evidence="1 2">Georgia GA2</strain>
    </source>
</reference>
<organism evidence="1 2">
    <name type="scientific">Tribolium castaneum</name>
    <name type="common">Red flour beetle</name>
    <dbReference type="NCBI Taxonomy" id="7070"/>
    <lineage>
        <taxon>Eukaryota</taxon>
        <taxon>Metazoa</taxon>
        <taxon>Ecdysozoa</taxon>
        <taxon>Arthropoda</taxon>
        <taxon>Hexapoda</taxon>
        <taxon>Insecta</taxon>
        <taxon>Pterygota</taxon>
        <taxon>Neoptera</taxon>
        <taxon>Endopterygota</taxon>
        <taxon>Coleoptera</taxon>
        <taxon>Polyphaga</taxon>
        <taxon>Cucujiformia</taxon>
        <taxon>Tenebrionidae</taxon>
        <taxon>Tenebrionidae incertae sedis</taxon>
        <taxon>Tribolium</taxon>
    </lineage>
</organism>
<dbReference type="EMBL" id="KQ971372">
    <property type="protein sequence ID" value="EFA09758.1"/>
    <property type="molecule type" value="Genomic_DNA"/>
</dbReference>
<proteinExistence type="predicted"/>
<protein>
    <submittedName>
        <fullName evidence="1">Uncharacterized protein</fullName>
    </submittedName>
</protein>
<evidence type="ECO:0000313" key="2">
    <source>
        <dbReference type="Proteomes" id="UP000007266"/>
    </source>
</evidence>
<accession>D6WZ54</accession>
<dbReference type="HOGENOM" id="CLU_1779828_0_0_1"/>
<dbReference type="AlphaFoldDB" id="D6WZ54"/>
<dbReference type="Proteomes" id="UP000007266">
    <property type="component" value="Linkage group 9"/>
</dbReference>
<dbReference type="InParanoid" id="D6WZ54"/>